<evidence type="ECO:0000256" key="1">
    <source>
        <dbReference type="ARBA" id="ARBA00023015"/>
    </source>
</evidence>
<accession>A0ABV6L1V4</accession>
<dbReference type="PROSITE" id="PS50042">
    <property type="entry name" value="CNMP_BINDING_3"/>
    <property type="match status" value="1"/>
</dbReference>
<dbReference type="InterPro" id="IPR018490">
    <property type="entry name" value="cNMP-bd_dom_sf"/>
</dbReference>
<dbReference type="InterPro" id="IPR000595">
    <property type="entry name" value="cNMP-bd_dom"/>
</dbReference>
<evidence type="ECO:0000256" key="3">
    <source>
        <dbReference type="ARBA" id="ARBA00023163"/>
    </source>
</evidence>
<name>A0ABV6L1V4_9SPHI</name>
<dbReference type="InterPro" id="IPR036390">
    <property type="entry name" value="WH_DNA-bd_sf"/>
</dbReference>
<dbReference type="EMBL" id="JBHLTS010000017">
    <property type="protein sequence ID" value="MFC0513640.1"/>
    <property type="molecule type" value="Genomic_DNA"/>
</dbReference>
<dbReference type="RefSeq" id="WP_377021504.1">
    <property type="nucleotide sequence ID" value="NZ_JBHLTS010000017.1"/>
</dbReference>
<keyword evidence="1" id="KW-0805">Transcription regulation</keyword>
<dbReference type="Gene3D" id="1.10.10.10">
    <property type="entry name" value="Winged helix-like DNA-binding domain superfamily/Winged helix DNA-binding domain"/>
    <property type="match status" value="1"/>
</dbReference>
<comment type="caution">
    <text evidence="6">The sequence shown here is derived from an EMBL/GenBank/DDBJ whole genome shotgun (WGS) entry which is preliminary data.</text>
</comment>
<dbReference type="Pfam" id="PF13545">
    <property type="entry name" value="HTH_Crp_2"/>
    <property type="match status" value="1"/>
</dbReference>
<evidence type="ECO:0000313" key="6">
    <source>
        <dbReference type="EMBL" id="MFC0513640.1"/>
    </source>
</evidence>
<dbReference type="SMART" id="SM00419">
    <property type="entry name" value="HTH_CRP"/>
    <property type="match status" value="1"/>
</dbReference>
<sequence>MAKDKDKCDLGTCFLCTHCLPDWKPAIGVARQNVFVKKGQQIFKEGDPVTGIYFVYSGAIKVHKKWDNEKELILRFARKGDIVGHLGLGDTGYYPVSATAIEAGIVCYIDMPFFESTLQVNNNFVIRLMRFFANELQESEKRMRNLAHMPVKGRVAQAFISLKNKFGVNNEGFIDIELTRQDMASFTGAAYESLFRTINDFIDEQLIEVSGKNIRIKNEAVLLKLTEEEQP</sequence>
<dbReference type="PANTHER" id="PTHR24567:SF28">
    <property type="entry name" value="LISTERIOLYSIN REGULATORY PROTEIN"/>
    <property type="match status" value="1"/>
</dbReference>
<feature type="domain" description="HTH crp-type" evidence="5">
    <location>
        <begin position="149"/>
        <end position="220"/>
    </location>
</feature>
<dbReference type="PANTHER" id="PTHR24567">
    <property type="entry name" value="CRP FAMILY TRANSCRIPTIONAL REGULATORY PROTEIN"/>
    <property type="match status" value="1"/>
</dbReference>
<evidence type="ECO:0000259" key="4">
    <source>
        <dbReference type="PROSITE" id="PS50042"/>
    </source>
</evidence>
<dbReference type="CDD" id="cd00038">
    <property type="entry name" value="CAP_ED"/>
    <property type="match status" value="1"/>
</dbReference>
<keyword evidence="2" id="KW-0238">DNA-binding</keyword>
<dbReference type="SUPFAM" id="SSF46785">
    <property type="entry name" value="Winged helix' DNA-binding domain"/>
    <property type="match status" value="1"/>
</dbReference>
<dbReference type="InterPro" id="IPR050397">
    <property type="entry name" value="Env_Response_Regulators"/>
</dbReference>
<evidence type="ECO:0000259" key="5">
    <source>
        <dbReference type="PROSITE" id="PS51063"/>
    </source>
</evidence>
<evidence type="ECO:0000313" key="7">
    <source>
        <dbReference type="Proteomes" id="UP001589828"/>
    </source>
</evidence>
<dbReference type="InterPro" id="IPR036388">
    <property type="entry name" value="WH-like_DNA-bd_sf"/>
</dbReference>
<dbReference type="PROSITE" id="PS51063">
    <property type="entry name" value="HTH_CRP_2"/>
    <property type="match status" value="1"/>
</dbReference>
<dbReference type="Gene3D" id="2.60.120.10">
    <property type="entry name" value="Jelly Rolls"/>
    <property type="match status" value="1"/>
</dbReference>
<dbReference type="SUPFAM" id="SSF51206">
    <property type="entry name" value="cAMP-binding domain-like"/>
    <property type="match status" value="1"/>
</dbReference>
<dbReference type="InterPro" id="IPR012318">
    <property type="entry name" value="HTH_CRP"/>
</dbReference>
<dbReference type="Pfam" id="PF00027">
    <property type="entry name" value="cNMP_binding"/>
    <property type="match status" value="1"/>
</dbReference>
<keyword evidence="3" id="KW-0804">Transcription</keyword>
<evidence type="ECO:0000256" key="2">
    <source>
        <dbReference type="ARBA" id="ARBA00023125"/>
    </source>
</evidence>
<dbReference type="InterPro" id="IPR014710">
    <property type="entry name" value="RmlC-like_jellyroll"/>
</dbReference>
<dbReference type="SMART" id="SM00100">
    <property type="entry name" value="cNMP"/>
    <property type="match status" value="1"/>
</dbReference>
<keyword evidence="7" id="KW-1185">Reference proteome</keyword>
<feature type="domain" description="Cyclic nucleotide-binding" evidence="4">
    <location>
        <begin position="35"/>
        <end position="135"/>
    </location>
</feature>
<dbReference type="Proteomes" id="UP001589828">
    <property type="component" value="Unassembled WGS sequence"/>
</dbReference>
<gene>
    <name evidence="6" type="ORF">ACFFGT_05490</name>
</gene>
<proteinExistence type="predicted"/>
<protein>
    <submittedName>
        <fullName evidence="6">Crp/Fnr family transcriptional regulator</fullName>
    </submittedName>
</protein>
<organism evidence="6 7">
    <name type="scientific">Mucilaginibacter angelicae</name>
    <dbReference type="NCBI Taxonomy" id="869718"/>
    <lineage>
        <taxon>Bacteria</taxon>
        <taxon>Pseudomonadati</taxon>
        <taxon>Bacteroidota</taxon>
        <taxon>Sphingobacteriia</taxon>
        <taxon>Sphingobacteriales</taxon>
        <taxon>Sphingobacteriaceae</taxon>
        <taxon>Mucilaginibacter</taxon>
    </lineage>
</organism>
<reference evidence="6 7" key="1">
    <citation type="submission" date="2024-09" db="EMBL/GenBank/DDBJ databases">
        <authorList>
            <person name="Sun Q."/>
            <person name="Mori K."/>
        </authorList>
    </citation>
    <scope>NUCLEOTIDE SEQUENCE [LARGE SCALE GENOMIC DNA]</scope>
    <source>
        <strain evidence="6 7">NCAIM B.02415</strain>
    </source>
</reference>